<evidence type="ECO:0000313" key="1">
    <source>
        <dbReference type="EMBL" id="KAE9207145.1"/>
    </source>
</evidence>
<organism evidence="1 2">
    <name type="scientific">Phytophthora fragariae</name>
    <dbReference type="NCBI Taxonomy" id="53985"/>
    <lineage>
        <taxon>Eukaryota</taxon>
        <taxon>Sar</taxon>
        <taxon>Stramenopiles</taxon>
        <taxon>Oomycota</taxon>
        <taxon>Peronosporomycetes</taxon>
        <taxon>Peronosporales</taxon>
        <taxon>Peronosporaceae</taxon>
        <taxon>Phytophthora</taxon>
    </lineage>
</organism>
<reference evidence="1 2" key="1">
    <citation type="submission" date="2018-08" db="EMBL/GenBank/DDBJ databases">
        <title>Genomic investigation of the strawberry pathogen Phytophthora fragariae indicates pathogenicity is determined by transcriptional variation in three key races.</title>
        <authorList>
            <person name="Adams T.M."/>
            <person name="Armitage A.D."/>
            <person name="Sobczyk M.K."/>
            <person name="Bates H.J."/>
            <person name="Dunwell J.M."/>
            <person name="Nellist C.F."/>
            <person name="Harrison R.J."/>
        </authorList>
    </citation>
    <scope>NUCLEOTIDE SEQUENCE [LARGE SCALE GENOMIC DNA]</scope>
    <source>
        <strain evidence="1 2">BC-1</strain>
    </source>
</reference>
<gene>
    <name evidence="1" type="ORF">PF002_g19786</name>
</gene>
<proteinExistence type="predicted"/>
<protein>
    <submittedName>
        <fullName evidence="1">Uncharacterized protein</fullName>
    </submittedName>
</protein>
<dbReference type="Proteomes" id="UP000440367">
    <property type="component" value="Unassembled WGS sequence"/>
</dbReference>
<accession>A0A6A3XWY5</accession>
<evidence type="ECO:0000313" key="2">
    <source>
        <dbReference type="Proteomes" id="UP000440367"/>
    </source>
</evidence>
<comment type="caution">
    <text evidence="1">The sequence shown here is derived from an EMBL/GenBank/DDBJ whole genome shotgun (WGS) entry which is preliminary data.</text>
</comment>
<dbReference type="EMBL" id="QXGD01001393">
    <property type="protein sequence ID" value="KAE9207145.1"/>
    <property type="molecule type" value="Genomic_DNA"/>
</dbReference>
<dbReference type="AlphaFoldDB" id="A0A6A3XWY5"/>
<sequence length="358" mass="40026">MDTIALAEAAAHVGRSVRFIAAVQQVSTGKRVLVARQRVQSCHVLHVGDASRQFFKVMCWGETPPTLIQSASTADSDGDSDPMRLSSADSAIKVGDIVLFSFCRIKSYRGNVEAQFILRNEEAATSSTAQLLYRKDRYFSVQDVPLKDSYPMIEWYKQHCREFIGEEEGSLVALTGLKKKNRSTIKDLRENMVASVVCKLRPPKDAAVGHSGGGTGFASEMDGVLLCELIMYDSARDAMTPSDSYHDSSHGDIRVPRLMEFREFRNRTTREANTSPYPPMELTPKEKDLLRQLAKNLVAVNVEEFEEFLLDNNGVLPEHQWEFVRRDEHVDAVVRSMACVASVLPNDPVAKLPTRVQV</sequence>
<name>A0A6A3XWY5_9STRA</name>